<dbReference type="RefSeq" id="WP_086078257.1">
    <property type="nucleotide sequence ID" value="NZ_CP021111.1"/>
</dbReference>
<dbReference type="Gene3D" id="1.20.1260.10">
    <property type="match status" value="1"/>
</dbReference>
<feature type="domain" description="DUF4142" evidence="3">
    <location>
        <begin position="51"/>
        <end position="186"/>
    </location>
</feature>
<name>A0A1W6ZAV3_9BORD</name>
<evidence type="ECO:0000313" key="5">
    <source>
        <dbReference type="Proteomes" id="UP000194161"/>
    </source>
</evidence>
<feature type="chain" id="PRO_5013207349" evidence="2">
    <location>
        <begin position="25"/>
        <end position="192"/>
    </location>
</feature>
<dbReference type="KEGG" id="bgm:CAL15_08880"/>
<reference evidence="4 5" key="1">
    <citation type="submission" date="2017-05" db="EMBL/GenBank/DDBJ databases">
        <title>Complete and WGS of Bordetella genogroups.</title>
        <authorList>
            <person name="Spilker T."/>
            <person name="LiPuma J."/>
        </authorList>
    </citation>
    <scope>NUCLEOTIDE SEQUENCE [LARGE SCALE GENOMIC DNA]</scope>
    <source>
        <strain evidence="4 5">AU7206</strain>
    </source>
</reference>
<evidence type="ECO:0000256" key="2">
    <source>
        <dbReference type="SAM" id="SignalP"/>
    </source>
</evidence>
<feature type="region of interest" description="Disordered" evidence="1">
    <location>
        <begin position="21"/>
        <end position="48"/>
    </location>
</feature>
<keyword evidence="2" id="KW-0732">Signal</keyword>
<feature type="signal peptide" evidence="2">
    <location>
        <begin position="1"/>
        <end position="24"/>
    </location>
</feature>
<dbReference type="Pfam" id="PF13628">
    <property type="entry name" value="DUF4142"/>
    <property type="match status" value="1"/>
</dbReference>
<organism evidence="4 5">
    <name type="scientific">Bordetella genomosp. 13</name>
    <dbReference type="NCBI Taxonomy" id="463040"/>
    <lineage>
        <taxon>Bacteria</taxon>
        <taxon>Pseudomonadati</taxon>
        <taxon>Pseudomonadota</taxon>
        <taxon>Betaproteobacteria</taxon>
        <taxon>Burkholderiales</taxon>
        <taxon>Alcaligenaceae</taxon>
        <taxon>Bordetella</taxon>
    </lineage>
</organism>
<sequence>MKVQILALSIIAGGAIAWTQPAAAQPAPATPAPAERADAKQADMKQKLDGEDEDFLERAAQAGHTEIAGSKLAQQKARSADVKKFAEQMVADHTKVGEQLAALARSKGYTPPDEPSLIDKAKLKTLEMRDEGFDKAYADEIGVQAHQDTVDLFKKAAEQAKDADVKAFAAKTLPALEQHLTMAKELQQKVGK</sequence>
<keyword evidence="5" id="KW-1185">Reference proteome</keyword>
<dbReference type="OrthoDB" id="118677at2"/>
<protein>
    <submittedName>
        <fullName evidence="4">DUF305 domain-containing protein</fullName>
    </submittedName>
</protein>
<evidence type="ECO:0000259" key="3">
    <source>
        <dbReference type="Pfam" id="PF13628"/>
    </source>
</evidence>
<dbReference type="STRING" id="463040.CAL15_08880"/>
<dbReference type="SUPFAM" id="SSF47240">
    <property type="entry name" value="Ferritin-like"/>
    <property type="match status" value="1"/>
</dbReference>
<accession>A0A1W6ZAV3</accession>
<dbReference type="EMBL" id="CP021111">
    <property type="protein sequence ID" value="ARP94491.1"/>
    <property type="molecule type" value="Genomic_DNA"/>
</dbReference>
<gene>
    <name evidence="4" type="ORF">CAL15_08880</name>
</gene>
<dbReference type="InterPro" id="IPR012347">
    <property type="entry name" value="Ferritin-like"/>
</dbReference>
<feature type="compositionally biased region" description="Basic and acidic residues" evidence="1">
    <location>
        <begin position="35"/>
        <end position="48"/>
    </location>
</feature>
<proteinExistence type="predicted"/>
<dbReference type="PANTHER" id="PTHR38593">
    <property type="entry name" value="BLR2558 PROTEIN"/>
    <property type="match status" value="1"/>
</dbReference>
<dbReference type="InterPro" id="IPR009078">
    <property type="entry name" value="Ferritin-like_SF"/>
</dbReference>
<evidence type="ECO:0000256" key="1">
    <source>
        <dbReference type="SAM" id="MobiDB-lite"/>
    </source>
</evidence>
<dbReference type="Proteomes" id="UP000194161">
    <property type="component" value="Chromosome"/>
</dbReference>
<evidence type="ECO:0000313" key="4">
    <source>
        <dbReference type="EMBL" id="ARP94491.1"/>
    </source>
</evidence>
<dbReference type="InterPro" id="IPR025419">
    <property type="entry name" value="DUF4142"/>
</dbReference>
<dbReference type="PANTHER" id="PTHR38593:SF1">
    <property type="entry name" value="BLR2558 PROTEIN"/>
    <property type="match status" value="1"/>
</dbReference>
<dbReference type="AlphaFoldDB" id="A0A1W6ZAV3"/>